<keyword evidence="10" id="KW-1185">Reference proteome</keyword>
<feature type="transmembrane region" description="Helical" evidence="7">
    <location>
        <begin position="131"/>
        <end position="151"/>
    </location>
</feature>
<evidence type="ECO:0000313" key="10">
    <source>
        <dbReference type="Proteomes" id="UP000050424"/>
    </source>
</evidence>
<protein>
    <recommendedName>
        <fullName evidence="8">Rhodopsin domain-containing protein</fullName>
    </recommendedName>
</protein>
<comment type="caution">
    <text evidence="9">The sequence shown here is derived from an EMBL/GenBank/DDBJ whole genome shotgun (WGS) entry which is preliminary data.</text>
</comment>
<evidence type="ECO:0000256" key="7">
    <source>
        <dbReference type="SAM" id="Phobius"/>
    </source>
</evidence>
<proteinExistence type="inferred from homology"/>
<dbReference type="PANTHER" id="PTHR33048:SF96">
    <property type="entry name" value="INTEGRAL MEMBRANE PROTEIN"/>
    <property type="match status" value="1"/>
</dbReference>
<keyword evidence="2 7" id="KW-0812">Transmembrane</keyword>
<name>A0A0P7B8R5_9HYPO</name>
<comment type="similarity">
    <text evidence="5">Belongs to the SAT4 family.</text>
</comment>
<feature type="transmembrane region" description="Helical" evidence="7">
    <location>
        <begin position="171"/>
        <end position="199"/>
    </location>
</feature>
<dbReference type="InterPro" id="IPR052337">
    <property type="entry name" value="SAT4-like"/>
</dbReference>
<evidence type="ECO:0000259" key="8">
    <source>
        <dbReference type="Pfam" id="PF20684"/>
    </source>
</evidence>
<comment type="subcellular location">
    <subcellularLocation>
        <location evidence="1">Membrane</location>
        <topology evidence="1">Multi-pass membrane protein</topology>
    </subcellularLocation>
</comment>
<dbReference type="STRING" id="78410.A0A0P7B8R5"/>
<evidence type="ECO:0000256" key="5">
    <source>
        <dbReference type="ARBA" id="ARBA00038359"/>
    </source>
</evidence>
<keyword evidence="4 7" id="KW-0472">Membrane</keyword>
<dbReference type="InterPro" id="IPR049326">
    <property type="entry name" value="Rhodopsin_dom_fungi"/>
</dbReference>
<feature type="transmembrane region" description="Helical" evidence="7">
    <location>
        <begin position="211"/>
        <end position="234"/>
    </location>
</feature>
<accession>A0A0P7B8R5</accession>
<gene>
    <name evidence="9" type="ORF">AK830_g9652</name>
</gene>
<evidence type="ECO:0000256" key="4">
    <source>
        <dbReference type="ARBA" id="ARBA00023136"/>
    </source>
</evidence>
<evidence type="ECO:0000256" key="6">
    <source>
        <dbReference type="SAM" id="MobiDB-lite"/>
    </source>
</evidence>
<dbReference type="Pfam" id="PF20684">
    <property type="entry name" value="Fung_rhodopsin"/>
    <property type="match status" value="1"/>
</dbReference>
<evidence type="ECO:0000313" key="9">
    <source>
        <dbReference type="EMBL" id="KPM36912.1"/>
    </source>
</evidence>
<dbReference type="Proteomes" id="UP000050424">
    <property type="component" value="Unassembled WGS sequence"/>
</dbReference>
<dbReference type="PANTHER" id="PTHR33048">
    <property type="entry name" value="PTH11-LIKE INTEGRAL MEMBRANE PROTEIN (AFU_ORTHOLOGUE AFUA_5G11245)"/>
    <property type="match status" value="1"/>
</dbReference>
<dbReference type="AlphaFoldDB" id="A0A0P7B8R5"/>
<dbReference type="GO" id="GO:0016020">
    <property type="term" value="C:membrane"/>
    <property type="evidence" value="ECO:0007669"/>
    <property type="project" value="UniProtKB-SubCell"/>
</dbReference>
<organism evidence="9 10">
    <name type="scientific">Neonectria ditissima</name>
    <dbReference type="NCBI Taxonomy" id="78410"/>
    <lineage>
        <taxon>Eukaryota</taxon>
        <taxon>Fungi</taxon>
        <taxon>Dikarya</taxon>
        <taxon>Ascomycota</taxon>
        <taxon>Pezizomycotina</taxon>
        <taxon>Sordariomycetes</taxon>
        <taxon>Hypocreomycetidae</taxon>
        <taxon>Hypocreales</taxon>
        <taxon>Nectriaceae</taxon>
        <taxon>Neonectria</taxon>
    </lineage>
</organism>
<reference evidence="9 10" key="1">
    <citation type="submission" date="2015-09" db="EMBL/GenBank/DDBJ databases">
        <title>Draft genome of a European isolate of the apple canker pathogen Neonectria ditissima.</title>
        <authorList>
            <person name="Gomez-Cortecero A."/>
            <person name="Harrison R.J."/>
            <person name="Armitage A.D."/>
        </authorList>
    </citation>
    <scope>NUCLEOTIDE SEQUENCE [LARGE SCALE GENOMIC DNA]</scope>
    <source>
        <strain evidence="9 10">R09/05</strain>
    </source>
</reference>
<feature type="region of interest" description="Disordered" evidence="6">
    <location>
        <begin position="310"/>
        <end position="355"/>
    </location>
</feature>
<feature type="transmembrane region" description="Helical" evidence="7">
    <location>
        <begin position="20"/>
        <end position="41"/>
    </location>
</feature>
<sequence length="355" mass="39083">MATVVPPDPLPPDRNVGPVLIGVSATLIAFVILTTCLRIWVRLSMRSLGSDDYSIIAVAGLGIARFAIQVAQVRIGNGRHRWYLPKEDYINNNMLGWVAQILLFASICLLKISILLLLLRIKDARWSRYTSWVIMAGLVVTNFGAIIILLAECDPVPAYWTGVGTCWDPKIRIYWIYFTISYSIVTDILCSLLPLLVIWNVRLPFKTKLSVWALMSLGLVATGFGIARAASLGIVTSDLSWVYAITAIWSNLELYLGIIGANLALGRSMFVFFFRGGKSNQGSSYVASGSNAAYMNSGYRVDSTNNTTTFIRSNRAPSPSRSDNSDIPLEPGIQKRTEIWVGEETISPESTSKGT</sequence>
<feature type="transmembrane region" description="Helical" evidence="7">
    <location>
        <begin position="53"/>
        <end position="75"/>
    </location>
</feature>
<feature type="domain" description="Rhodopsin" evidence="8">
    <location>
        <begin position="37"/>
        <end position="270"/>
    </location>
</feature>
<dbReference type="OrthoDB" id="5331848at2759"/>
<evidence type="ECO:0000256" key="2">
    <source>
        <dbReference type="ARBA" id="ARBA00022692"/>
    </source>
</evidence>
<evidence type="ECO:0000256" key="3">
    <source>
        <dbReference type="ARBA" id="ARBA00022989"/>
    </source>
</evidence>
<evidence type="ECO:0000256" key="1">
    <source>
        <dbReference type="ARBA" id="ARBA00004141"/>
    </source>
</evidence>
<dbReference type="EMBL" id="LKCW01000184">
    <property type="protein sequence ID" value="KPM36912.1"/>
    <property type="molecule type" value="Genomic_DNA"/>
</dbReference>
<keyword evidence="3 7" id="KW-1133">Transmembrane helix</keyword>
<feature type="compositionally biased region" description="Polar residues" evidence="6">
    <location>
        <begin position="310"/>
        <end position="322"/>
    </location>
</feature>
<feature type="transmembrane region" description="Helical" evidence="7">
    <location>
        <begin position="95"/>
        <end position="119"/>
    </location>
</feature>